<proteinExistence type="predicted"/>
<dbReference type="AlphaFoldDB" id="A0A0W8F1P3"/>
<evidence type="ECO:0000259" key="1">
    <source>
        <dbReference type="PROSITE" id="PS50404"/>
    </source>
</evidence>
<dbReference type="InterPro" id="IPR004045">
    <property type="entry name" value="Glutathione_S-Trfase_N"/>
</dbReference>
<dbReference type="Pfam" id="PF00462">
    <property type="entry name" value="Glutaredoxin"/>
    <property type="match status" value="1"/>
</dbReference>
<dbReference type="SUPFAM" id="SSF52833">
    <property type="entry name" value="Thioredoxin-like"/>
    <property type="match status" value="1"/>
</dbReference>
<gene>
    <name evidence="2" type="ORF">ASZ90_015711</name>
</gene>
<organism evidence="2">
    <name type="scientific">hydrocarbon metagenome</name>
    <dbReference type="NCBI Taxonomy" id="938273"/>
    <lineage>
        <taxon>unclassified sequences</taxon>
        <taxon>metagenomes</taxon>
        <taxon>ecological metagenomes</taxon>
    </lineage>
</organism>
<dbReference type="EMBL" id="LNQE01001634">
    <property type="protein sequence ID" value="KUG14654.1"/>
    <property type="molecule type" value="Genomic_DNA"/>
</dbReference>
<dbReference type="Gene3D" id="3.40.30.10">
    <property type="entry name" value="Glutaredoxin"/>
    <property type="match status" value="1"/>
</dbReference>
<comment type="caution">
    <text evidence="2">The sequence shown here is derived from an EMBL/GenBank/DDBJ whole genome shotgun (WGS) entry which is preliminary data.</text>
</comment>
<dbReference type="PROSITE" id="PS50404">
    <property type="entry name" value="GST_NTER"/>
    <property type="match status" value="1"/>
</dbReference>
<dbReference type="PROSITE" id="PS51354">
    <property type="entry name" value="GLUTAREDOXIN_2"/>
    <property type="match status" value="1"/>
</dbReference>
<reference evidence="2" key="1">
    <citation type="journal article" date="2015" name="Proc. Natl. Acad. Sci. U.S.A.">
        <title>Networks of energetic and metabolic interactions define dynamics in microbial communities.</title>
        <authorList>
            <person name="Embree M."/>
            <person name="Liu J.K."/>
            <person name="Al-Bassam M.M."/>
            <person name="Zengler K."/>
        </authorList>
    </citation>
    <scope>NUCLEOTIDE SEQUENCE</scope>
</reference>
<sequence length="92" mass="10074">MKMEHVAGKNKGTITLYALSTCGWCAKTKDLLRELGVDHSYVFVDLLPPDELETALQEVEKVNPAGSFPTLVIGGNRVIVGFKEKDIREALG</sequence>
<dbReference type="InterPro" id="IPR036249">
    <property type="entry name" value="Thioredoxin-like_sf"/>
</dbReference>
<name>A0A0W8F1P3_9ZZZZ</name>
<dbReference type="InterPro" id="IPR002109">
    <property type="entry name" value="Glutaredoxin"/>
</dbReference>
<protein>
    <submittedName>
        <fullName evidence="2">Glutaredoxin family protein</fullName>
    </submittedName>
</protein>
<feature type="domain" description="GST N-terminal" evidence="1">
    <location>
        <begin position="12"/>
        <end position="92"/>
    </location>
</feature>
<accession>A0A0W8F1P3</accession>
<dbReference type="CDD" id="cd02976">
    <property type="entry name" value="NrdH"/>
    <property type="match status" value="1"/>
</dbReference>
<evidence type="ECO:0000313" key="2">
    <source>
        <dbReference type="EMBL" id="KUG14654.1"/>
    </source>
</evidence>